<dbReference type="Pfam" id="PF00120">
    <property type="entry name" value="Gln-synt_C"/>
    <property type="match status" value="1"/>
</dbReference>
<feature type="domain" description="GS catalytic" evidence="8">
    <location>
        <begin position="128"/>
        <end position="459"/>
    </location>
</feature>
<evidence type="ECO:0000259" key="7">
    <source>
        <dbReference type="PROSITE" id="PS51986"/>
    </source>
</evidence>
<gene>
    <name evidence="9" type="ORF">BJ959_002078</name>
</gene>
<proteinExistence type="inferred from homology"/>
<keyword evidence="3" id="KW-0547">Nucleotide-binding</keyword>
<dbReference type="RefSeq" id="WP_153981797.1">
    <property type="nucleotide sequence ID" value="NZ_BAAANZ010000003.1"/>
</dbReference>
<keyword evidence="4" id="KW-0067">ATP-binding</keyword>
<dbReference type="InterPro" id="IPR014746">
    <property type="entry name" value="Gln_synth/guanido_kin_cat_dom"/>
</dbReference>
<dbReference type="PANTHER" id="PTHR43785:SF12">
    <property type="entry name" value="TYPE-1 GLUTAMINE SYNTHETASE 2"/>
    <property type="match status" value="1"/>
</dbReference>
<dbReference type="FunFam" id="3.10.20.70:FF:000015">
    <property type="entry name" value="Putative glutamine synthetase"/>
    <property type="match status" value="1"/>
</dbReference>
<dbReference type="OrthoDB" id="9807095at2"/>
<dbReference type="PROSITE" id="PS51987">
    <property type="entry name" value="GS_CATALYTIC"/>
    <property type="match status" value="1"/>
</dbReference>
<evidence type="ECO:0000256" key="3">
    <source>
        <dbReference type="ARBA" id="ARBA00022741"/>
    </source>
</evidence>
<dbReference type="GO" id="GO:0005524">
    <property type="term" value="F:ATP binding"/>
    <property type="evidence" value="ECO:0007669"/>
    <property type="project" value="UniProtKB-KW"/>
</dbReference>
<comment type="caution">
    <text evidence="9">The sequence shown here is derived from an EMBL/GenBank/DDBJ whole genome shotgun (WGS) entry which is preliminary data.</text>
</comment>
<feature type="domain" description="GS beta-grasp" evidence="7">
    <location>
        <begin position="25"/>
        <end position="121"/>
    </location>
</feature>
<dbReference type="SMART" id="SM01230">
    <property type="entry name" value="Gln-synt_C"/>
    <property type="match status" value="1"/>
</dbReference>
<dbReference type="SUPFAM" id="SSF54368">
    <property type="entry name" value="Glutamine synthetase, N-terminal domain"/>
    <property type="match status" value="1"/>
</dbReference>
<dbReference type="EMBL" id="JACHBS010000001">
    <property type="protein sequence ID" value="MBB5618582.1"/>
    <property type="molecule type" value="Genomic_DNA"/>
</dbReference>
<protein>
    <submittedName>
        <fullName evidence="9">Glutamine synthetase</fullName>
        <ecNumber evidence="9">6.3.1.2</ecNumber>
    </submittedName>
</protein>
<evidence type="ECO:0000256" key="2">
    <source>
        <dbReference type="ARBA" id="ARBA00022598"/>
    </source>
</evidence>
<dbReference type="InterPro" id="IPR008147">
    <property type="entry name" value="Gln_synt_N"/>
</dbReference>
<dbReference type="PANTHER" id="PTHR43785">
    <property type="entry name" value="GAMMA-GLUTAMYLPUTRESCINE SYNTHETASE"/>
    <property type="match status" value="1"/>
</dbReference>
<reference evidence="9 10" key="1">
    <citation type="submission" date="2020-08" db="EMBL/GenBank/DDBJ databases">
        <title>Sequencing the genomes of 1000 actinobacteria strains.</title>
        <authorList>
            <person name="Klenk H.-P."/>
        </authorList>
    </citation>
    <scope>NUCLEOTIDE SEQUENCE [LARGE SCALE GENOMIC DNA]</scope>
    <source>
        <strain evidence="9 10">DSM 23889</strain>
    </source>
</reference>
<organism evidence="9 10">
    <name type="scientific">Microcella frigidaquae</name>
    <dbReference type="NCBI Taxonomy" id="424758"/>
    <lineage>
        <taxon>Bacteria</taxon>
        <taxon>Bacillati</taxon>
        <taxon>Actinomycetota</taxon>
        <taxon>Actinomycetes</taxon>
        <taxon>Micrococcales</taxon>
        <taxon>Microbacteriaceae</taxon>
        <taxon>Microcella</taxon>
    </lineage>
</organism>
<comment type="similarity">
    <text evidence="1 5 6">Belongs to the glutamine synthetase family.</text>
</comment>
<dbReference type="PROSITE" id="PS51986">
    <property type="entry name" value="GS_BETA_GRASP"/>
    <property type="match status" value="1"/>
</dbReference>
<dbReference type="GO" id="GO:0042402">
    <property type="term" value="P:biogenic amine catabolic process"/>
    <property type="evidence" value="ECO:0007669"/>
    <property type="project" value="UniProtKB-ARBA"/>
</dbReference>
<sequence>MSAAPSTIQSGNLTIAQLEGLIDAGEIDTVIVAFTDMQGRLVGKRVSARLFREEVGAHGAECCNYLLAVDVENNTVSGYAISSWESGYGDMVMRPDLGTLRRVPWMEGTALVLADLLFLDGTPVPPSPRAILQKQIDRLAELGLVPYVGTELEFIVFDNTYRDAWSRGYRDLTPASDYNIDYALLASTRMEPLLRDIRNGMDGAGMYCEGVKGECNLGQQEIAFRYAHALATCDNHSIYKNGAKEIADQHGKALTFMAKFNEREGNSCHIHLSVRGTDGAAVMAGDGPHGFSTLMEHWLAGQLAVMREFSLFFAPNINSYKRYVPGSFAPTAIAWGVDNRTCALRVVGTGHSLRIENRVPGGDVNQYLATAAIIAAGIYGIENKLELPPIFEGNAYAADFPRVPATLRDAADLFAGSPVARAAFGDDVVEHYLNMARVEQAAYDAAITDWERIRGFERL</sequence>
<dbReference type="GO" id="GO:0006576">
    <property type="term" value="P:biogenic amine metabolic process"/>
    <property type="evidence" value="ECO:0007669"/>
    <property type="project" value="UniProtKB-ARBA"/>
</dbReference>
<dbReference type="InterPro" id="IPR008146">
    <property type="entry name" value="Gln_synth_cat_dom"/>
</dbReference>
<dbReference type="InterPro" id="IPR036651">
    <property type="entry name" value="Gln_synt_N_sf"/>
</dbReference>
<dbReference type="FunFam" id="3.30.590.10:FF:000005">
    <property type="entry name" value="Probable glutamine synthetase"/>
    <property type="match status" value="1"/>
</dbReference>
<dbReference type="Gene3D" id="3.10.20.70">
    <property type="entry name" value="Glutamine synthetase, N-terminal domain"/>
    <property type="match status" value="1"/>
</dbReference>
<evidence type="ECO:0000256" key="4">
    <source>
        <dbReference type="ARBA" id="ARBA00022840"/>
    </source>
</evidence>
<dbReference type="AlphaFoldDB" id="A0A840XJE9"/>
<dbReference type="SUPFAM" id="SSF55931">
    <property type="entry name" value="Glutamine synthetase/guanido kinase"/>
    <property type="match status" value="1"/>
</dbReference>
<evidence type="ECO:0000259" key="8">
    <source>
        <dbReference type="PROSITE" id="PS51987"/>
    </source>
</evidence>
<evidence type="ECO:0000256" key="6">
    <source>
        <dbReference type="RuleBase" id="RU000384"/>
    </source>
</evidence>
<dbReference type="Proteomes" id="UP000552883">
    <property type="component" value="Unassembled WGS sequence"/>
</dbReference>
<keyword evidence="2 9" id="KW-0436">Ligase</keyword>
<dbReference type="GO" id="GO:0006542">
    <property type="term" value="P:glutamine biosynthetic process"/>
    <property type="evidence" value="ECO:0007669"/>
    <property type="project" value="InterPro"/>
</dbReference>
<evidence type="ECO:0000313" key="10">
    <source>
        <dbReference type="Proteomes" id="UP000552883"/>
    </source>
</evidence>
<evidence type="ECO:0000256" key="1">
    <source>
        <dbReference type="ARBA" id="ARBA00009897"/>
    </source>
</evidence>
<evidence type="ECO:0000313" key="9">
    <source>
        <dbReference type="EMBL" id="MBB5618582.1"/>
    </source>
</evidence>
<evidence type="ECO:0000256" key="5">
    <source>
        <dbReference type="PROSITE-ProRule" id="PRU01330"/>
    </source>
</evidence>
<keyword evidence="10" id="KW-1185">Reference proteome</keyword>
<name>A0A840XJE9_9MICO</name>
<dbReference type="GO" id="GO:0004356">
    <property type="term" value="F:glutamine synthetase activity"/>
    <property type="evidence" value="ECO:0007669"/>
    <property type="project" value="UniProtKB-EC"/>
</dbReference>
<dbReference type="EC" id="6.3.1.2" evidence="9"/>
<dbReference type="Gene3D" id="3.30.590.10">
    <property type="entry name" value="Glutamine synthetase/guanido kinase, catalytic domain"/>
    <property type="match status" value="1"/>
</dbReference>
<accession>A0A840XJE9</accession>